<dbReference type="RefSeq" id="WP_182942640.1">
    <property type="nucleotide sequence ID" value="NZ_JABEQH010000007.1"/>
</dbReference>
<dbReference type="Proteomes" id="UP000561066">
    <property type="component" value="Unassembled WGS sequence"/>
</dbReference>
<protein>
    <submittedName>
        <fullName evidence="1">DUF2478 domain-containing protein</fullName>
    </submittedName>
</protein>
<dbReference type="Pfam" id="PF10649">
    <property type="entry name" value="DUF2478"/>
    <property type="match status" value="1"/>
</dbReference>
<proteinExistence type="predicted"/>
<comment type="caution">
    <text evidence="1">The sequence shown here is derived from an EMBL/GenBank/DDBJ whole genome shotgun (WGS) entry which is preliminary data.</text>
</comment>
<evidence type="ECO:0000313" key="2">
    <source>
        <dbReference type="Proteomes" id="UP000561066"/>
    </source>
</evidence>
<accession>A0A7W4J6S7</accession>
<dbReference type="InterPro" id="IPR018912">
    <property type="entry name" value="DUF2478"/>
</dbReference>
<gene>
    <name evidence="1" type="ORF">HLH21_06870</name>
</gene>
<keyword evidence="2" id="KW-1185">Reference proteome</keyword>
<evidence type="ECO:0000313" key="1">
    <source>
        <dbReference type="EMBL" id="MBB2175654.1"/>
    </source>
</evidence>
<name>A0A7W4J6S7_9PROT</name>
<reference evidence="1 2" key="1">
    <citation type="submission" date="2020-04" db="EMBL/GenBank/DDBJ databases">
        <title>Description of novel Gluconacetobacter.</title>
        <authorList>
            <person name="Sombolestani A."/>
        </authorList>
    </citation>
    <scope>NUCLEOTIDE SEQUENCE [LARGE SCALE GENOMIC DNA]</scope>
    <source>
        <strain evidence="1 2">LMG 21312</strain>
    </source>
</reference>
<dbReference type="AlphaFoldDB" id="A0A7W4J6S7"/>
<dbReference type="EMBL" id="JABEQH010000007">
    <property type="protein sequence ID" value="MBB2175654.1"/>
    <property type="molecule type" value="Genomic_DNA"/>
</dbReference>
<sequence>MTVSAIRQPDLPIATLLQDDRVDLPAVLTDTVAALRTRGLCVGGVVQYWGGPLPNGRREMFVADLVSNEQIRLDTPGGDDPTVCSLDISAFGRVSTVLRDHIAQAPDILMINRFGLREAEGHGLRAEIAEAIMEGIPVLIVVPARFFSAWESFLGGAAHVVAPSTQAILRWSDAVRGASPVISMPVDPRHGYGTSISA</sequence>
<organism evidence="1 2">
    <name type="scientific">Gluconacetobacter johannae</name>
    <dbReference type="NCBI Taxonomy" id="112140"/>
    <lineage>
        <taxon>Bacteria</taxon>
        <taxon>Pseudomonadati</taxon>
        <taxon>Pseudomonadota</taxon>
        <taxon>Alphaproteobacteria</taxon>
        <taxon>Acetobacterales</taxon>
        <taxon>Acetobacteraceae</taxon>
        <taxon>Gluconacetobacter</taxon>
    </lineage>
</organism>